<protein>
    <submittedName>
        <fullName evidence="1">Ig domain-containing protein</fullName>
    </submittedName>
</protein>
<dbReference type="Proteomes" id="UP001139031">
    <property type="component" value="Unassembled WGS sequence"/>
</dbReference>
<dbReference type="EMBL" id="JAIRAU010000029">
    <property type="protein sequence ID" value="MBZ5712315.1"/>
    <property type="molecule type" value="Genomic_DNA"/>
</dbReference>
<accession>A0ABS7TVZ1</accession>
<keyword evidence="2" id="KW-1185">Reference proteome</keyword>
<evidence type="ECO:0000313" key="2">
    <source>
        <dbReference type="Proteomes" id="UP001139031"/>
    </source>
</evidence>
<dbReference type="Gene3D" id="2.60.40.10">
    <property type="entry name" value="Immunoglobulins"/>
    <property type="match status" value="1"/>
</dbReference>
<sequence>MFTRIGRRCCLAGVVLGSGCFFVPDGNPPDATGSPAGSTATSIDAPTTGGVTDVAPALGVDCGTPLEGARDAAFHHQPTASGGVPPYTWIAAGLPPGLEIDPALGLIEGVPTTVGTYDIELSLADAAGGQAMTTCPPLVVNPALTVDRYAFEADGPCIVGGTRSILDYLDHGDGSPITCSVPGSSGDGKLPAGLDVDPETCTIVGELTETRYGTWAWMVAAEQSGARVYAPYCAFQPLQALTAYSIFVSHGGAADNNVLVPLVVKVDKDQPLLLGGEAAPQFAVNNVVCGDSCFFGFLYRVTQSPFGSGPCTTDDDGCFGLCPLVAAPDEPDGDKSVNCQLLPTMGSPKTGFAHELWAKGDPVPPEFQSRPFILQWGVDYCLSDAAPDCQGKDAILANGDESNLEFPVIFYPL</sequence>
<gene>
    <name evidence="1" type="ORF">K7C98_23995</name>
</gene>
<proteinExistence type="predicted"/>
<name>A0ABS7TVZ1_9BACT</name>
<dbReference type="PROSITE" id="PS51257">
    <property type="entry name" value="PROKAR_LIPOPROTEIN"/>
    <property type="match status" value="1"/>
</dbReference>
<dbReference type="RefSeq" id="WP_224194076.1">
    <property type="nucleotide sequence ID" value="NZ_JAIRAU010000029.1"/>
</dbReference>
<dbReference type="SUPFAM" id="SSF49313">
    <property type="entry name" value="Cadherin-like"/>
    <property type="match status" value="1"/>
</dbReference>
<organism evidence="1 2">
    <name type="scientific">Nannocystis pusilla</name>
    <dbReference type="NCBI Taxonomy" id="889268"/>
    <lineage>
        <taxon>Bacteria</taxon>
        <taxon>Pseudomonadati</taxon>
        <taxon>Myxococcota</taxon>
        <taxon>Polyangia</taxon>
        <taxon>Nannocystales</taxon>
        <taxon>Nannocystaceae</taxon>
        <taxon>Nannocystis</taxon>
    </lineage>
</organism>
<comment type="caution">
    <text evidence="1">The sequence shown here is derived from an EMBL/GenBank/DDBJ whole genome shotgun (WGS) entry which is preliminary data.</text>
</comment>
<reference evidence="1" key="1">
    <citation type="submission" date="2021-08" db="EMBL/GenBank/DDBJ databases">
        <authorList>
            <person name="Stevens D.C."/>
        </authorList>
    </citation>
    <scope>NUCLEOTIDE SEQUENCE</scope>
    <source>
        <strain evidence="1">DSM 53165</strain>
    </source>
</reference>
<evidence type="ECO:0000313" key="1">
    <source>
        <dbReference type="EMBL" id="MBZ5712315.1"/>
    </source>
</evidence>
<dbReference type="InterPro" id="IPR013783">
    <property type="entry name" value="Ig-like_fold"/>
</dbReference>
<dbReference type="InterPro" id="IPR015919">
    <property type="entry name" value="Cadherin-like_sf"/>
</dbReference>
<dbReference type="Pfam" id="PF05345">
    <property type="entry name" value="He_PIG"/>
    <property type="match status" value="2"/>
</dbReference>